<name>A0A5B7FAY7_PORTR</name>
<protein>
    <submittedName>
        <fullName evidence="1">Uncharacterized protein</fullName>
    </submittedName>
</protein>
<gene>
    <name evidence="1" type="ORF">E2C01_037973</name>
</gene>
<keyword evidence="2" id="KW-1185">Reference proteome</keyword>
<reference evidence="1 2" key="1">
    <citation type="submission" date="2019-05" db="EMBL/GenBank/DDBJ databases">
        <title>Another draft genome of Portunus trituberculatus and its Hox gene families provides insights of decapod evolution.</title>
        <authorList>
            <person name="Jeong J.-H."/>
            <person name="Song I."/>
            <person name="Kim S."/>
            <person name="Choi T."/>
            <person name="Kim D."/>
            <person name="Ryu S."/>
            <person name="Kim W."/>
        </authorList>
    </citation>
    <scope>NUCLEOTIDE SEQUENCE [LARGE SCALE GENOMIC DNA]</scope>
    <source>
        <tissue evidence="1">Muscle</tissue>
    </source>
</reference>
<sequence length="77" mass="8484">MNKKCVFEADTWKRVVGDGGHVSARHDDSALVVMTCEKKKVLVRAARDATLQCWTLVGVFLSSPSDVTARSSQETCR</sequence>
<accession>A0A5B7FAY7</accession>
<comment type="caution">
    <text evidence="1">The sequence shown here is derived from an EMBL/GenBank/DDBJ whole genome shotgun (WGS) entry which is preliminary data.</text>
</comment>
<evidence type="ECO:0000313" key="1">
    <source>
        <dbReference type="EMBL" id="MPC44301.1"/>
    </source>
</evidence>
<dbReference type="AlphaFoldDB" id="A0A5B7FAY7"/>
<dbReference type="EMBL" id="VSRR010006217">
    <property type="protein sequence ID" value="MPC44301.1"/>
    <property type="molecule type" value="Genomic_DNA"/>
</dbReference>
<evidence type="ECO:0000313" key="2">
    <source>
        <dbReference type="Proteomes" id="UP000324222"/>
    </source>
</evidence>
<organism evidence="1 2">
    <name type="scientific">Portunus trituberculatus</name>
    <name type="common">Swimming crab</name>
    <name type="synonym">Neptunus trituberculatus</name>
    <dbReference type="NCBI Taxonomy" id="210409"/>
    <lineage>
        <taxon>Eukaryota</taxon>
        <taxon>Metazoa</taxon>
        <taxon>Ecdysozoa</taxon>
        <taxon>Arthropoda</taxon>
        <taxon>Crustacea</taxon>
        <taxon>Multicrustacea</taxon>
        <taxon>Malacostraca</taxon>
        <taxon>Eumalacostraca</taxon>
        <taxon>Eucarida</taxon>
        <taxon>Decapoda</taxon>
        <taxon>Pleocyemata</taxon>
        <taxon>Brachyura</taxon>
        <taxon>Eubrachyura</taxon>
        <taxon>Portunoidea</taxon>
        <taxon>Portunidae</taxon>
        <taxon>Portuninae</taxon>
        <taxon>Portunus</taxon>
    </lineage>
</organism>
<dbReference type="Proteomes" id="UP000324222">
    <property type="component" value="Unassembled WGS sequence"/>
</dbReference>
<proteinExistence type="predicted"/>